<evidence type="ECO:0000256" key="1">
    <source>
        <dbReference type="SAM" id="MobiDB-lite"/>
    </source>
</evidence>
<accession>A0A8H5MBN4</accession>
<evidence type="ECO:0000259" key="2">
    <source>
        <dbReference type="PROSITE" id="PS50011"/>
    </source>
</evidence>
<protein>
    <recommendedName>
        <fullName evidence="2">Protein kinase domain-containing protein</fullName>
    </recommendedName>
</protein>
<organism evidence="3 4">
    <name type="scientific">Tricholomella constricta</name>
    <dbReference type="NCBI Taxonomy" id="117010"/>
    <lineage>
        <taxon>Eukaryota</taxon>
        <taxon>Fungi</taxon>
        <taxon>Dikarya</taxon>
        <taxon>Basidiomycota</taxon>
        <taxon>Agaricomycotina</taxon>
        <taxon>Agaricomycetes</taxon>
        <taxon>Agaricomycetidae</taxon>
        <taxon>Agaricales</taxon>
        <taxon>Tricholomatineae</taxon>
        <taxon>Lyophyllaceae</taxon>
        <taxon>Tricholomella</taxon>
    </lineage>
</organism>
<proteinExistence type="predicted"/>
<keyword evidence="4" id="KW-1185">Reference proteome</keyword>
<dbReference type="InterPro" id="IPR011009">
    <property type="entry name" value="Kinase-like_dom_sf"/>
</dbReference>
<evidence type="ECO:0000313" key="3">
    <source>
        <dbReference type="EMBL" id="KAF5387969.1"/>
    </source>
</evidence>
<dbReference type="EMBL" id="JAACJP010000001">
    <property type="protein sequence ID" value="KAF5387969.1"/>
    <property type="molecule type" value="Genomic_DNA"/>
</dbReference>
<dbReference type="SUPFAM" id="SSF56112">
    <property type="entry name" value="Protein kinase-like (PK-like)"/>
    <property type="match status" value="1"/>
</dbReference>
<dbReference type="PROSITE" id="PS50011">
    <property type="entry name" value="PROTEIN_KINASE_DOM"/>
    <property type="match status" value="1"/>
</dbReference>
<dbReference type="Gene3D" id="1.10.510.10">
    <property type="entry name" value="Transferase(Phosphotransferase) domain 1"/>
    <property type="match status" value="1"/>
</dbReference>
<dbReference type="GO" id="GO:0005524">
    <property type="term" value="F:ATP binding"/>
    <property type="evidence" value="ECO:0007669"/>
    <property type="project" value="InterPro"/>
</dbReference>
<dbReference type="OrthoDB" id="5987198at2759"/>
<evidence type="ECO:0000313" key="4">
    <source>
        <dbReference type="Proteomes" id="UP000565441"/>
    </source>
</evidence>
<feature type="region of interest" description="Disordered" evidence="1">
    <location>
        <begin position="1"/>
        <end position="26"/>
    </location>
</feature>
<name>A0A8H5MBN4_9AGAR</name>
<comment type="caution">
    <text evidence="3">The sequence shown here is derived from an EMBL/GenBank/DDBJ whole genome shotgun (WGS) entry which is preliminary data.</text>
</comment>
<sequence>MPFSASDHPGYAQPVASSPSDRPFLSSPSHGLALQLRQLYEYQTVLNEHEQLWGDRYQFLLSKGYQLRSRYAPGWTPSWLNMDIDPAYCDDSIETVLPMILDARRLTDQVIVCIKRINPREVTDEVKIAKYLSSAAMLRDPMNHCVPIWDSFKDPILPKVEYIVMPSLRSYDEPEFGAVGEVVDFVTQMLEVIMDFICGGPRTESKQGMEFIHKQLVAHGDLTTQNIMMDARPILPSGWHLVAHHYNPVRYVIIDFDCSVRLSPGQPRLIRKFGGRDGDPPEYKSRDPYDPFKIDVFTLGNVFYKDFYQVYQGLDFLTGLIDFMKTSDFRQRPDAEMSMKYWLKARAQIDVGKARWRLQKRQETVGERVLYDTVAFAKEGVHRMKQSLGMSVSAAQSSLGLGRMIAEPIHRPNKVRRQYGTLGRGFSTSVDKLLENSTFDRGSCPSEDEDTRLLRGNHLNKHCTNEQMQKWGGEFWDIGGMAKGFPAMDS</sequence>
<gene>
    <name evidence="3" type="ORF">D9615_000850</name>
</gene>
<feature type="domain" description="Protein kinase" evidence="2">
    <location>
        <begin position="65"/>
        <end position="453"/>
    </location>
</feature>
<dbReference type="Proteomes" id="UP000565441">
    <property type="component" value="Unassembled WGS sequence"/>
</dbReference>
<dbReference type="GO" id="GO:0004672">
    <property type="term" value="F:protein kinase activity"/>
    <property type="evidence" value="ECO:0007669"/>
    <property type="project" value="InterPro"/>
</dbReference>
<dbReference type="AlphaFoldDB" id="A0A8H5MBN4"/>
<dbReference type="InterPro" id="IPR000719">
    <property type="entry name" value="Prot_kinase_dom"/>
</dbReference>
<reference evidence="3 4" key="1">
    <citation type="journal article" date="2020" name="ISME J.">
        <title>Uncovering the hidden diversity of litter-decomposition mechanisms in mushroom-forming fungi.</title>
        <authorList>
            <person name="Floudas D."/>
            <person name="Bentzer J."/>
            <person name="Ahren D."/>
            <person name="Johansson T."/>
            <person name="Persson P."/>
            <person name="Tunlid A."/>
        </authorList>
    </citation>
    <scope>NUCLEOTIDE SEQUENCE [LARGE SCALE GENOMIC DNA]</scope>
    <source>
        <strain evidence="3 4">CBS 661.87</strain>
    </source>
</reference>